<dbReference type="GO" id="GO:0032259">
    <property type="term" value="P:methylation"/>
    <property type="evidence" value="ECO:0007669"/>
    <property type="project" value="UniProtKB-KW"/>
</dbReference>
<gene>
    <name evidence="1" type="ORF">AWRI3579_g849</name>
</gene>
<dbReference type="STRING" id="56408.A0A1E5RND5"/>
<keyword evidence="1" id="KW-0808">Transferase</keyword>
<dbReference type="Pfam" id="PF10294">
    <property type="entry name" value="Methyltransf_16"/>
    <property type="match status" value="1"/>
</dbReference>
<evidence type="ECO:0000313" key="1">
    <source>
        <dbReference type="EMBL" id="OEJ88395.1"/>
    </source>
</evidence>
<organism evidence="1 2">
    <name type="scientific">Hanseniaspora osmophila</name>
    <dbReference type="NCBI Taxonomy" id="56408"/>
    <lineage>
        <taxon>Eukaryota</taxon>
        <taxon>Fungi</taxon>
        <taxon>Dikarya</taxon>
        <taxon>Ascomycota</taxon>
        <taxon>Saccharomycotina</taxon>
        <taxon>Saccharomycetes</taxon>
        <taxon>Saccharomycodales</taxon>
        <taxon>Saccharomycodaceae</taxon>
        <taxon>Hanseniaspora</taxon>
    </lineage>
</organism>
<dbReference type="Proteomes" id="UP000095728">
    <property type="component" value="Unassembled WGS sequence"/>
</dbReference>
<dbReference type="AlphaFoldDB" id="A0A1E5RND5"/>
<dbReference type="PANTHER" id="PTHR14614">
    <property type="entry name" value="HEPATOCELLULAR CARCINOMA-ASSOCIATED ANTIGEN"/>
    <property type="match status" value="1"/>
</dbReference>
<accession>A0A1E5RND5</accession>
<keyword evidence="1" id="KW-0489">Methyltransferase</keyword>
<dbReference type="EMBL" id="LPNM01000005">
    <property type="protein sequence ID" value="OEJ88395.1"/>
    <property type="molecule type" value="Genomic_DNA"/>
</dbReference>
<dbReference type="InParanoid" id="A0A1E5RND5"/>
<dbReference type="FunCoup" id="A0A1E5RND5">
    <property type="interactions" value="405"/>
</dbReference>
<comment type="caution">
    <text evidence="1">The sequence shown here is derived from an EMBL/GenBank/DDBJ whole genome shotgun (WGS) entry which is preliminary data.</text>
</comment>
<proteinExistence type="predicted"/>
<dbReference type="InterPro" id="IPR019410">
    <property type="entry name" value="Methyltransf_16"/>
</dbReference>
<evidence type="ECO:0000313" key="2">
    <source>
        <dbReference type="Proteomes" id="UP000095728"/>
    </source>
</evidence>
<sequence length="251" mass="29263">MSDLEEFANIMLDLTPPRDLEVPHDNIYTFKDSGISLHTPIHIQTDSAPGCGGKIWESGEMMCDYIIEKLMDPESKFSKLHENRYRNIIELGTGTGIVSLLLGELHNEGYTNFDNVDATDITALLPLLEENIKHNNMENIIHAKELWWGQAIDKKEFDLNKVDLILAADCVYHECLFEILIETFMNLTEVNQDTPILLAYKKRRNADKRFFQKLKKHFICLDLSNFRMYEHAKTHKMHMYLITRKKRDCLD</sequence>
<protein>
    <submittedName>
        <fullName evidence="1">Protein-lysine N-methyltransferase EFM6</fullName>
    </submittedName>
</protein>
<name>A0A1E5RND5_9ASCO</name>
<dbReference type="Gene3D" id="3.40.50.150">
    <property type="entry name" value="Vaccinia Virus protein VP39"/>
    <property type="match status" value="1"/>
</dbReference>
<keyword evidence="2" id="KW-1185">Reference proteome</keyword>
<dbReference type="GO" id="GO:0005829">
    <property type="term" value="C:cytosol"/>
    <property type="evidence" value="ECO:0007669"/>
    <property type="project" value="TreeGrafter"/>
</dbReference>
<reference evidence="2" key="1">
    <citation type="journal article" date="2016" name="Genome Announc.">
        <title>Genome sequences of three species of Hanseniaspora isolated from spontaneous wine fermentations.</title>
        <authorList>
            <person name="Sternes P.R."/>
            <person name="Lee D."/>
            <person name="Kutyna D.R."/>
            <person name="Borneman A.R."/>
        </authorList>
    </citation>
    <scope>NUCLEOTIDE SEQUENCE [LARGE SCALE GENOMIC DNA]</scope>
    <source>
        <strain evidence="2">AWRI3579</strain>
    </source>
</reference>
<dbReference type="PANTHER" id="PTHR14614:SF152">
    <property type="entry name" value="PROTEIN-LYSINE N-METHYLTRANSFERASE EFM6"/>
    <property type="match status" value="1"/>
</dbReference>
<dbReference type="OrthoDB" id="407325at2759"/>
<dbReference type="SUPFAM" id="SSF53335">
    <property type="entry name" value="S-adenosyl-L-methionine-dependent methyltransferases"/>
    <property type="match status" value="1"/>
</dbReference>
<dbReference type="GO" id="GO:0008757">
    <property type="term" value="F:S-adenosylmethionine-dependent methyltransferase activity"/>
    <property type="evidence" value="ECO:0007669"/>
    <property type="project" value="UniProtKB-ARBA"/>
</dbReference>
<dbReference type="InterPro" id="IPR029063">
    <property type="entry name" value="SAM-dependent_MTases_sf"/>
</dbReference>